<reference evidence="8 9" key="1">
    <citation type="submission" date="2018-11" db="EMBL/GenBank/DDBJ databases">
        <authorList>
            <person name="Mardanov A.V."/>
            <person name="Ravin N.V."/>
            <person name="Dedysh S.N."/>
        </authorList>
    </citation>
    <scope>NUCLEOTIDE SEQUENCE [LARGE SCALE GENOMIC DNA]</scope>
    <source>
        <strain evidence="8 9">AF10</strain>
    </source>
</reference>
<dbReference type="InterPro" id="IPR018076">
    <property type="entry name" value="T2SS_GspF_dom"/>
</dbReference>
<evidence type="ECO:0000313" key="8">
    <source>
        <dbReference type="EMBL" id="RXH54342.1"/>
    </source>
</evidence>
<dbReference type="PANTHER" id="PTHR35007">
    <property type="entry name" value="INTEGRAL MEMBRANE PROTEIN-RELATED"/>
    <property type="match status" value="1"/>
</dbReference>
<protein>
    <submittedName>
        <fullName evidence="8">Flp pilus assembly protein TadB</fullName>
    </submittedName>
</protein>
<dbReference type="GO" id="GO:0005886">
    <property type="term" value="C:plasma membrane"/>
    <property type="evidence" value="ECO:0007669"/>
    <property type="project" value="UniProtKB-SubCell"/>
</dbReference>
<name>A0A4Q0SVE4_9BACT</name>
<dbReference type="AlphaFoldDB" id="A0A4Q0SVE4"/>
<reference evidence="9" key="2">
    <citation type="submission" date="2019-02" db="EMBL/GenBank/DDBJ databases">
        <title>Granulicella sibirica sp. nov., a psychrotolerant acidobacterium isolated from an organic soil layer in forested tundra, West Siberia.</title>
        <authorList>
            <person name="Oshkin I.Y."/>
            <person name="Kulichevskaya I.S."/>
            <person name="Rijpstra W.I.C."/>
            <person name="Sinninghe Damste J.S."/>
            <person name="Rakitin A.L."/>
            <person name="Ravin N.V."/>
            <person name="Dedysh S.N."/>
        </authorList>
    </citation>
    <scope>NUCLEOTIDE SEQUENCE [LARGE SCALE GENOMIC DNA]</scope>
    <source>
        <strain evidence="9">AF10</strain>
    </source>
</reference>
<dbReference type="Proteomes" id="UP000289437">
    <property type="component" value="Unassembled WGS sequence"/>
</dbReference>
<keyword evidence="2" id="KW-1003">Cell membrane</keyword>
<keyword evidence="4 6" id="KW-1133">Transmembrane helix</keyword>
<evidence type="ECO:0000259" key="7">
    <source>
        <dbReference type="Pfam" id="PF00482"/>
    </source>
</evidence>
<evidence type="ECO:0000256" key="6">
    <source>
        <dbReference type="SAM" id="Phobius"/>
    </source>
</evidence>
<gene>
    <name evidence="8" type="ORF">GRAN_4638</name>
</gene>
<feature type="transmembrane region" description="Helical" evidence="6">
    <location>
        <begin position="98"/>
        <end position="120"/>
    </location>
</feature>
<evidence type="ECO:0000313" key="9">
    <source>
        <dbReference type="Proteomes" id="UP000289437"/>
    </source>
</evidence>
<keyword evidence="9" id="KW-1185">Reference proteome</keyword>
<dbReference type="Gene3D" id="1.20.81.30">
    <property type="entry name" value="Type II secretion system (T2SS), domain F"/>
    <property type="match status" value="1"/>
</dbReference>
<evidence type="ECO:0000256" key="1">
    <source>
        <dbReference type="ARBA" id="ARBA00004651"/>
    </source>
</evidence>
<evidence type="ECO:0000256" key="4">
    <source>
        <dbReference type="ARBA" id="ARBA00022989"/>
    </source>
</evidence>
<feature type="transmembrane region" description="Helical" evidence="6">
    <location>
        <begin position="132"/>
        <end position="151"/>
    </location>
</feature>
<evidence type="ECO:0000256" key="3">
    <source>
        <dbReference type="ARBA" id="ARBA00022692"/>
    </source>
</evidence>
<sequence>MGSSIEVIAEQSPEPLKGEFALCFQQQKFGIPFRDALLAMNDRTPSNDLRFLITAVLVQKETGGDLTDILDRTTQVIRDRIRIQGEVRTYTAQGRLTGWILGLMPVIMLLLLNVVSPGYSQILFSDPFGQKLLYAGGTLIVIGGLIIRKIVDIKV</sequence>
<comment type="subcellular location">
    <subcellularLocation>
        <location evidence="1">Cell membrane</location>
        <topology evidence="1">Multi-pass membrane protein</topology>
    </subcellularLocation>
</comment>
<evidence type="ECO:0000256" key="5">
    <source>
        <dbReference type="ARBA" id="ARBA00023136"/>
    </source>
</evidence>
<comment type="caution">
    <text evidence="8">The sequence shown here is derived from an EMBL/GenBank/DDBJ whole genome shotgun (WGS) entry which is preliminary data.</text>
</comment>
<dbReference type="Pfam" id="PF00482">
    <property type="entry name" value="T2SSF"/>
    <property type="match status" value="1"/>
</dbReference>
<proteinExistence type="predicted"/>
<dbReference type="InterPro" id="IPR042094">
    <property type="entry name" value="T2SS_GspF_sf"/>
</dbReference>
<dbReference type="EMBL" id="RDSM01000004">
    <property type="protein sequence ID" value="RXH54342.1"/>
    <property type="molecule type" value="Genomic_DNA"/>
</dbReference>
<keyword evidence="5 6" id="KW-0472">Membrane</keyword>
<evidence type="ECO:0000256" key="2">
    <source>
        <dbReference type="ARBA" id="ARBA00022475"/>
    </source>
</evidence>
<accession>A0A4Q0SVE4</accession>
<dbReference type="PANTHER" id="PTHR35007:SF1">
    <property type="entry name" value="PILUS ASSEMBLY PROTEIN"/>
    <property type="match status" value="1"/>
</dbReference>
<organism evidence="8 9">
    <name type="scientific">Granulicella sibirica</name>
    <dbReference type="NCBI Taxonomy" id="2479048"/>
    <lineage>
        <taxon>Bacteria</taxon>
        <taxon>Pseudomonadati</taxon>
        <taxon>Acidobacteriota</taxon>
        <taxon>Terriglobia</taxon>
        <taxon>Terriglobales</taxon>
        <taxon>Acidobacteriaceae</taxon>
        <taxon>Granulicella</taxon>
    </lineage>
</organism>
<feature type="domain" description="Type II secretion system protein GspF" evidence="7">
    <location>
        <begin position="3"/>
        <end position="111"/>
    </location>
</feature>
<keyword evidence="3 6" id="KW-0812">Transmembrane</keyword>